<dbReference type="Gramene" id="ONIVA07G03390.1">
    <property type="protein sequence ID" value="ONIVA07G03390.1"/>
    <property type="gene ID" value="ONIVA07G03390"/>
</dbReference>
<sequence length="94" mass="9130">MSAYPLFSPLLISLTLSSLRAAGEGAEATPVPHGLSRPSSHAASAAGEGAERDRRGAEQGAAVGGGAVRGRQGGAWRVRQPPGKELGGGGGGGG</sequence>
<evidence type="ECO:0000313" key="4">
    <source>
        <dbReference type="Proteomes" id="UP000006591"/>
    </source>
</evidence>
<feature type="region of interest" description="Disordered" evidence="1">
    <location>
        <begin position="22"/>
        <end position="94"/>
    </location>
</feature>
<keyword evidence="4" id="KW-1185">Reference proteome</keyword>
<proteinExistence type="predicted"/>
<feature type="compositionally biased region" description="Gly residues" evidence="1">
    <location>
        <begin position="85"/>
        <end position="94"/>
    </location>
</feature>
<protein>
    <submittedName>
        <fullName evidence="3">Uncharacterized protein</fullName>
    </submittedName>
</protein>
<keyword evidence="2" id="KW-0732">Signal</keyword>
<evidence type="ECO:0000256" key="1">
    <source>
        <dbReference type="SAM" id="MobiDB-lite"/>
    </source>
</evidence>
<name>A0A0E0HX89_ORYNI</name>
<dbReference type="Proteomes" id="UP000006591">
    <property type="component" value="Chromosome 7"/>
</dbReference>
<accession>A0A0E0HX89</accession>
<organism evidence="3">
    <name type="scientific">Oryza nivara</name>
    <name type="common">Indian wild rice</name>
    <name type="synonym">Oryza sativa f. spontanea</name>
    <dbReference type="NCBI Taxonomy" id="4536"/>
    <lineage>
        <taxon>Eukaryota</taxon>
        <taxon>Viridiplantae</taxon>
        <taxon>Streptophyta</taxon>
        <taxon>Embryophyta</taxon>
        <taxon>Tracheophyta</taxon>
        <taxon>Spermatophyta</taxon>
        <taxon>Magnoliopsida</taxon>
        <taxon>Liliopsida</taxon>
        <taxon>Poales</taxon>
        <taxon>Poaceae</taxon>
        <taxon>BOP clade</taxon>
        <taxon>Oryzoideae</taxon>
        <taxon>Oryzeae</taxon>
        <taxon>Oryzinae</taxon>
        <taxon>Oryza</taxon>
    </lineage>
</organism>
<dbReference type="AlphaFoldDB" id="A0A0E0HX89"/>
<dbReference type="HOGENOM" id="CLU_2389925_0_0_1"/>
<feature type="signal peptide" evidence="2">
    <location>
        <begin position="1"/>
        <end position="21"/>
    </location>
</feature>
<reference evidence="3" key="1">
    <citation type="submission" date="2015-04" db="UniProtKB">
        <authorList>
            <consortium name="EnsemblPlants"/>
        </authorList>
    </citation>
    <scope>IDENTIFICATION</scope>
    <source>
        <strain evidence="3">SL10</strain>
    </source>
</reference>
<feature type="chain" id="PRO_5002362099" evidence="2">
    <location>
        <begin position="22"/>
        <end position="94"/>
    </location>
</feature>
<dbReference type="EnsemblPlants" id="ONIVA07G03390.1">
    <property type="protein sequence ID" value="ONIVA07G03390.1"/>
    <property type="gene ID" value="ONIVA07G03390"/>
</dbReference>
<feature type="compositionally biased region" description="Gly residues" evidence="1">
    <location>
        <begin position="62"/>
        <end position="73"/>
    </location>
</feature>
<evidence type="ECO:0000313" key="3">
    <source>
        <dbReference type="EnsemblPlants" id="ONIVA07G03390.1"/>
    </source>
</evidence>
<reference evidence="3" key="2">
    <citation type="submission" date="2018-04" db="EMBL/GenBank/DDBJ databases">
        <title>OnivRS2 (Oryza nivara Reference Sequence Version 2).</title>
        <authorList>
            <person name="Zhang J."/>
            <person name="Kudrna D."/>
            <person name="Lee S."/>
            <person name="Talag J."/>
            <person name="Rajasekar S."/>
            <person name="Welchert J."/>
            <person name="Hsing Y.-I."/>
            <person name="Wing R.A."/>
        </authorList>
    </citation>
    <scope>NUCLEOTIDE SEQUENCE [LARGE SCALE GENOMIC DNA]</scope>
    <source>
        <strain evidence="3">SL10</strain>
    </source>
</reference>
<evidence type="ECO:0000256" key="2">
    <source>
        <dbReference type="SAM" id="SignalP"/>
    </source>
</evidence>